<dbReference type="InterPro" id="IPR028082">
    <property type="entry name" value="Peripla_BP_I"/>
</dbReference>
<dbReference type="EMBL" id="JARGDL010000025">
    <property type="protein sequence ID" value="MDF1613065.1"/>
    <property type="molecule type" value="Genomic_DNA"/>
</dbReference>
<proteinExistence type="predicted"/>
<evidence type="ECO:0000313" key="6">
    <source>
        <dbReference type="Proteomes" id="UP001221302"/>
    </source>
</evidence>
<evidence type="ECO:0000256" key="3">
    <source>
        <dbReference type="ARBA" id="ARBA00023163"/>
    </source>
</evidence>
<keyword evidence="6" id="KW-1185">Reference proteome</keyword>
<evidence type="ECO:0000256" key="2">
    <source>
        <dbReference type="ARBA" id="ARBA00023125"/>
    </source>
</evidence>
<dbReference type="PROSITE" id="PS50932">
    <property type="entry name" value="HTH_LACI_2"/>
    <property type="match status" value="1"/>
</dbReference>
<comment type="caution">
    <text evidence="5">The sequence shown here is derived from an EMBL/GenBank/DDBJ whole genome shotgun (WGS) entry which is preliminary data.</text>
</comment>
<dbReference type="SMART" id="SM00354">
    <property type="entry name" value="HTH_LACI"/>
    <property type="match status" value="1"/>
</dbReference>
<dbReference type="InterPro" id="IPR010982">
    <property type="entry name" value="Lambda_DNA-bd_dom_sf"/>
</dbReference>
<dbReference type="Pfam" id="PF00356">
    <property type="entry name" value="LacI"/>
    <property type="match status" value="1"/>
</dbReference>
<dbReference type="SUPFAM" id="SSF53822">
    <property type="entry name" value="Periplasmic binding protein-like I"/>
    <property type="match status" value="1"/>
</dbReference>
<evidence type="ECO:0000259" key="4">
    <source>
        <dbReference type="PROSITE" id="PS50932"/>
    </source>
</evidence>
<dbReference type="AlphaFoldDB" id="A0AAE3TDL4"/>
<evidence type="ECO:0000256" key="1">
    <source>
        <dbReference type="ARBA" id="ARBA00023015"/>
    </source>
</evidence>
<organism evidence="5 6">
    <name type="scientific">Stygiobacter electus</name>
    <dbReference type="NCBI Taxonomy" id="3032292"/>
    <lineage>
        <taxon>Bacteria</taxon>
        <taxon>Pseudomonadati</taxon>
        <taxon>Ignavibacteriota</taxon>
        <taxon>Ignavibacteria</taxon>
        <taxon>Ignavibacteriales</taxon>
        <taxon>Melioribacteraceae</taxon>
        <taxon>Stygiobacter</taxon>
    </lineage>
</organism>
<dbReference type="GO" id="GO:0003700">
    <property type="term" value="F:DNA-binding transcription factor activity"/>
    <property type="evidence" value="ECO:0007669"/>
    <property type="project" value="TreeGrafter"/>
</dbReference>
<dbReference type="RefSeq" id="WP_321536835.1">
    <property type="nucleotide sequence ID" value="NZ_JARGDL010000025.1"/>
</dbReference>
<keyword evidence="1" id="KW-0805">Transcription regulation</keyword>
<dbReference type="GO" id="GO:0000976">
    <property type="term" value="F:transcription cis-regulatory region binding"/>
    <property type="evidence" value="ECO:0007669"/>
    <property type="project" value="TreeGrafter"/>
</dbReference>
<reference evidence="5" key="1">
    <citation type="submission" date="2023-03" db="EMBL/GenBank/DDBJ databases">
        <title>Stygiobacter electus gen. nov., sp. nov., facultatively anaerobic thermotolerant bacterium of the class Ignavibacteria from a well of Yessentuki mineral water deposit.</title>
        <authorList>
            <person name="Podosokorskaya O.A."/>
            <person name="Elcheninov A.G."/>
            <person name="Petrova N.F."/>
            <person name="Zavarzina D.G."/>
            <person name="Kublanov I.V."/>
            <person name="Merkel A.Y."/>
        </authorList>
    </citation>
    <scope>NUCLEOTIDE SEQUENCE</scope>
    <source>
        <strain evidence="5">09-Me</strain>
    </source>
</reference>
<dbReference type="SUPFAM" id="SSF47413">
    <property type="entry name" value="lambda repressor-like DNA-binding domains"/>
    <property type="match status" value="1"/>
</dbReference>
<dbReference type="Proteomes" id="UP001221302">
    <property type="component" value="Unassembled WGS sequence"/>
</dbReference>
<dbReference type="PANTHER" id="PTHR30146">
    <property type="entry name" value="LACI-RELATED TRANSCRIPTIONAL REPRESSOR"/>
    <property type="match status" value="1"/>
</dbReference>
<dbReference type="PANTHER" id="PTHR30146:SF109">
    <property type="entry name" value="HTH-TYPE TRANSCRIPTIONAL REGULATOR GALS"/>
    <property type="match status" value="1"/>
</dbReference>
<protein>
    <submittedName>
        <fullName evidence="5">LacI family DNA-binding transcriptional regulator</fullName>
    </submittedName>
</protein>
<dbReference type="Gene3D" id="3.40.50.2300">
    <property type="match status" value="2"/>
</dbReference>
<gene>
    <name evidence="5" type="ORF">P0M35_12945</name>
</gene>
<dbReference type="Gene3D" id="1.10.260.40">
    <property type="entry name" value="lambda repressor-like DNA-binding domains"/>
    <property type="match status" value="1"/>
</dbReference>
<evidence type="ECO:0000313" key="5">
    <source>
        <dbReference type="EMBL" id="MDF1613065.1"/>
    </source>
</evidence>
<dbReference type="Pfam" id="PF13377">
    <property type="entry name" value="Peripla_BP_3"/>
    <property type="match status" value="1"/>
</dbReference>
<dbReference type="InterPro" id="IPR000843">
    <property type="entry name" value="HTH_LacI"/>
</dbReference>
<keyword evidence="2 5" id="KW-0238">DNA-binding</keyword>
<dbReference type="InterPro" id="IPR046335">
    <property type="entry name" value="LacI/GalR-like_sensor"/>
</dbReference>
<keyword evidence="3" id="KW-0804">Transcription</keyword>
<feature type="domain" description="HTH lacI-type" evidence="4">
    <location>
        <begin position="5"/>
        <end position="59"/>
    </location>
</feature>
<dbReference type="CDD" id="cd01392">
    <property type="entry name" value="HTH_LacI"/>
    <property type="match status" value="1"/>
</dbReference>
<dbReference type="CDD" id="cd06267">
    <property type="entry name" value="PBP1_LacI_sugar_binding-like"/>
    <property type="match status" value="1"/>
</dbReference>
<sequence>MLKKSTLQYIAEKAKVSRMTVSRVFSGEKNVSKKTSEKIKKIAKRVGYHPNLIARSLSKRKSNTIGIFVPKTRHLFLDVYITQLLSGISDVTQEHDFRLMLFPIDYKKSESDLYLSIARSHLVDGIILIKTKIKDDGLEELKSIKFPFVLVNHRNNKYNFIDSNNIKGTKLAIEHLYNLGHRKIAFVSGSLDETNAIDRLNSYKRTMKKLNLPIKKEWIINGEFSKEKAYEESKKLFNQKDLPTAIFCSDDYMAIGVIERIKESGLSVPRDISVVGFDNIEISSYVNPPLTTVHQPISMIGEKAANLLIDLINEKKSPPIHELLDTQLVIRKSTSRMK</sequence>
<name>A0AAE3TDL4_9BACT</name>
<accession>A0AAE3TDL4</accession>